<protein>
    <submittedName>
        <fullName evidence="2">Uncharacterized protein</fullName>
    </submittedName>
</protein>
<comment type="caution">
    <text evidence="2">The sequence shown here is derived from an EMBL/GenBank/DDBJ whole genome shotgun (WGS) entry which is preliminary data.</text>
</comment>
<feature type="transmembrane region" description="Helical" evidence="1">
    <location>
        <begin position="90"/>
        <end position="109"/>
    </location>
</feature>
<accession>A0A0W0HP87</accession>
<dbReference type="AlphaFoldDB" id="A0A0W0HP87"/>
<organism evidence="2 3">
    <name type="scientific">Pseudomonas fluorescens ICMP 11288</name>
    <dbReference type="NCBI Taxonomy" id="1198309"/>
    <lineage>
        <taxon>Bacteria</taxon>
        <taxon>Pseudomonadati</taxon>
        <taxon>Pseudomonadota</taxon>
        <taxon>Gammaproteobacteria</taxon>
        <taxon>Pseudomonadales</taxon>
        <taxon>Pseudomonadaceae</taxon>
        <taxon>Pseudomonas</taxon>
    </lineage>
</organism>
<name>A0A0W0HP87_PSEFL</name>
<keyword evidence="1" id="KW-1133">Transmembrane helix</keyword>
<sequence length="135" mass="15069">MGLFSKVERVARETFSNGETDSVVLATSLRAYLLMLASRLLPVAKGRSWPVSAVHVGQKSASCDLCWGGLTHKEAALATHILFERCHLRYHILLGIAFTILMVSARLLIRRAGQIHQLSYALSLYWFRKTGIVKT</sequence>
<keyword evidence="1" id="KW-0472">Membrane</keyword>
<evidence type="ECO:0000256" key="1">
    <source>
        <dbReference type="SAM" id="Phobius"/>
    </source>
</evidence>
<dbReference type="EMBL" id="LKEF01000029">
    <property type="protein sequence ID" value="KTB62492.1"/>
    <property type="molecule type" value="Genomic_DNA"/>
</dbReference>
<reference evidence="2 3" key="1">
    <citation type="submission" date="2015-09" db="EMBL/GenBank/DDBJ databases">
        <title>Genome sequence of ICMP 11288.</title>
        <authorList>
            <person name="Visnovsky S."/>
            <person name="Lu A."/>
            <person name="Panda P."/>
            <person name="Pitman A."/>
        </authorList>
    </citation>
    <scope>NUCLEOTIDE SEQUENCE [LARGE SCALE GENOMIC DNA]</scope>
    <source>
        <strain evidence="2 3">ICMP 11288</strain>
    </source>
</reference>
<gene>
    <name evidence="2" type="ORF">AO063_14540</name>
</gene>
<keyword evidence="1" id="KW-0812">Transmembrane</keyword>
<proteinExistence type="predicted"/>
<evidence type="ECO:0000313" key="3">
    <source>
        <dbReference type="Proteomes" id="UP000054197"/>
    </source>
</evidence>
<dbReference type="Proteomes" id="UP000054197">
    <property type="component" value="Unassembled WGS sequence"/>
</dbReference>
<evidence type="ECO:0000313" key="2">
    <source>
        <dbReference type="EMBL" id="KTB62492.1"/>
    </source>
</evidence>